<comment type="caution">
    <text evidence="2">The sequence shown here is derived from an EMBL/GenBank/DDBJ whole genome shotgun (WGS) entry which is preliminary data.</text>
</comment>
<evidence type="ECO:0000313" key="3">
    <source>
        <dbReference type="Proteomes" id="UP001180531"/>
    </source>
</evidence>
<evidence type="ECO:0008006" key="4">
    <source>
        <dbReference type="Google" id="ProtNLM"/>
    </source>
</evidence>
<evidence type="ECO:0000256" key="1">
    <source>
        <dbReference type="SAM" id="MobiDB-lite"/>
    </source>
</evidence>
<keyword evidence="3" id="KW-1185">Reference proteome</keyword>
<name>A0ABU2SQ78_9ACTN</name>
<reference evidence="2" key="1">
    <citation type="submission" date="2024-05" db="EMBL/GenBank/DDBJ databases">
        <title>30 novel species of actinomycetes from the DSMZ collection.</title>
        <authorList>
            <person name="Nouioui I."/>
        </authorList>
    </citation>
    <scope>NUCLEOTIDE SEQUENCE</scope>
    <source>
        <strain evidence="2">DSM 40473</strain>
    </source>
</reference>
<dbReference type="Proteomes" id="UP001180531">
    <property type="component" value="Unassembled WGS sequence"/>
</dbReference>
<evidence type="ECO:0000313" key="2">
    <source>
        <dbReference type="EMBL" id="MDT0449955.1"/>
    </source>
</evidence>
<dbReference type="RefSeq" id="WP_311610542.1">
    <property type="nucleotide sequence ID" value="NZ_JAVRFI010000006.1"/>
</dbReference>
<feature type="region of interest" description="Disordered" evidence="1">
    <location>
        <begin position="1"/>
        <end position="41"/>
    </location>
</feature>
<proteinExistence type="predicted"/>
<sequence length="41" mass="4573">MHEQSGGFAPQISEHDVDELTLGDKTFNNADGSQYWESETT</sequence>
<organism evidence="2 3">
    <name type="scientific">Streptomyces hesseae</name>
    <dbReference type="NCBI Taxonomy" id="3075519"/>
    <lineage>
        <taxon>Bacteria</taxon>
        <taxon>Bacillati</taxon>
        <taxon>Actinomycetota</taxon>
        <taxon>Actinomycetes</taxon>
        <taxon>Kitasatosporales</taxon>
        <taxon>Streptomycetaceae</taxon>
        <taxon>Streptomyces</taxon>
    </lineage>
</organism>
<gene>
    <name evidence="2" type="ORF">RM609_12870</name>
</gene>
<feature type="compositionally biased region" description="Polar residues" evidence="1">
    <location>
        <begin position="26"/>
        <end position="41"/>
    </location>
</feature>
<accession>A0ABU2SQ78</accession>
<protein>
    <recommendedName>
        <fullName evidence="4">Lasso RiPP family leader peptide-containing protein</fullName>
    </recommendedName>
</protein>
<dbReference type="EMBL" id="JAVRFI010000006">
    <property type="protein sequence ID" value="MDT0449955.1"/>
    <property type="molecule type" value="Genomic_DNA"/>
</dbReference>